<comment type="caution">
    <text evidence="2">The sequence shown here is derived from an EMBL/GenBank/DDBJ whole genome shotgun (WGS) entry which is preliminary data.</text>
</comment>
<keyword evidence="1" id="KW-0812">Transmembrane</keyword>
<organism evidence="2 3">
    <name type="scientific">Vagococcus allomyrinae</name>
    <dbReference type="NCBI Taxonomy" id="2794353"/>
    <lineage>
        <taxon>Bacteria</taxon>
        <taxon>Bacillati</taxon>
        <taxon>Bacillota</taxon>
        <taxon>Bacilli</taxon>
        <taxon>Lactobacillales</taxon>
        <taxon>Enterococcaceae</taxon>
        <taxon>Vagococcus</taxon>
    </lineage>
</organism>
<dbReference type="RefSeq" id="WP_209533199.1">
    <property type="nucleotide sequence ID" value="NZ_JAEEGA010000036.1"/>
</dbReference>
<feature type="transmembrane region" description="Helical" evidence="1">
    <location>
        <begin position="21"/>
        <end position="41"/>
    </location>
</feature>
<dbReference type="AlphaFoldDB" id="A0A940PB62"/>
<keyword evidence="1" id="KW-0472">Membrane</keyword>
<reference evidence="2" key="1">
    <citation type="submission" date="2020-12" db="EMBL/GenBank/DDBJ databases">
        <title>Vagococcus allomyrinae sp. nov. and Enterococcus lavae sp. nov., isolated from the larvae of Allomyrina dichotoma.</title>
        <authorList>
            <person name="Lee S.D."/>
        </authorList>
    </citation>
    <scope>NUCLEOTIDE SEQUENCE</scope>
    <source>
        <strain evidence="2">BWB3-3</strain>
    </source>
</reference>
<keyword evidence="3" id="KW-1185">Reference proteome</keyword>
<proteinExistence type="predicted"/>
<evidence type="ECO:0000256" key="1">
    <source>
        <dbReference type="SAM" id="Phobius"/>
    </source>
</evidence>
<protein>
    <recommendedName>
        <fullName evidence="4">Alternate signal-mediated exported protein</fullName>
    </recommendedName>
</protein>
<evidence type="ECO:0000313" key="2">
    <source>
        <dbReference type="EMBL" id="MBP1044617.1"/>
    </source>
</evidence>
<dbReference type="EMBL" id="JAEEGA010000036">
    <property type="protein sequence ID" value="MBP1044617.1"/>
    <property type="molecule type" value="Genomic_DNA"/>
</dbReference>
<accession>A0A940PB62</accession>
<name>A0A940PB62_9ENTE</name>
<evidence type="ECO:0008006" key="4">
    <source>
        <dbReference type="Google" id="ProtNLM"/>
    </source>
</evidence>
<keyword evidence="1" id="KW-1133">Transmembrane helix</keyword>
<gene>
    <name evidence="2" type="ORF">I6N95_26760</name>
</gene>
<dbReference type="Proteomes" id="UP000674938">
    <property type="component" value="Unassembled WGS sequence"/>
</dbReference>
<evidence type="ECO:0000313" key="3">
    <source>
        <dbReference type="Proteomes" id="UP000674938"/>
    </source>
</evidence>
<sequence length="268" mass="30240">MKKKRRTRQKRTKKQPFKKSFLVVSILYALVVVIGSTYAWVTMADERINRVNSNAIEIKVEGDKSNTVVSGGTVAEKNITVRNDSTSAGFVRVSLEEILLIFEMDTLDRTGNGNVKVYDTAVTPAIEKDVTSSWQVGKTYKKNSSTYFKSKQKEQNSFLYGDVSRDGTLFKFIELEFPTVQTTLQASSDYWLYEDGYFYYSEILPPNKSASILIKSIKGTQDLPNIMKHTFYGIDVVAEGYSLTNSSLGLMGLLPTDLAYQLFENQLN</sequence>